<dbReference type="EMBL" id="JACAQR010000030">
    <property type="protein sequence ID" value="NWD44329.1"/>
    <property type="molecule type" value="Genomic_DNA"/>
</dbReference>
<dbReference type="RefSeq" id="WP_177026768.1">
    <property type="nucleotide sequence ID" value="NZ_JACAQR010000030.1"/>
</dbReference>
<evidence type="ECO:0000256" key="1">
    <source>
        <dbReference type="SAM" id="Coils"/>
    </source>
</evidence>
<comment type="caution">
    <text evidence="3">The sequence shown here is derived from an EMBL/GenBank/DDBJ whole genome shotgun (WGS) entry which is preliminary data.</text>
</comment>
<gene>
    <name evidence="3" type="ORF">HX826_20835</name>
</gene>
<sequence length="403" mass="44207">MLLLRTLVLEQSGHDAPVNGALLCGFAVAQIASNFLAYSLDEETEPGSSRVYIAALRKKSDRYFLGAIDSKADLQTATHVFKQILTLAAAAGTKSANTGEAQIPYHFIDLKGCKLPPARPEDHHSLTIKKSLVMKVITLGTSTAGLPAIESNSLIVPSIRFSSRMISPPRAADPSEPAPPVPEPESEAPADLFKITEPLIEPPIEAPVVVAPPQAPVAPLSEPAHQASPPVRQETPSLFEVDDTLANLSRVAQELTQQKLSVLKQEEALEQLRLELRQEKLELEQESQRSAERTAEKEASLEQLARTLTTREEHLAGCSVLNQAEQRRMDERARYLESEEAQVRNRERLVGHKEQQLTAALVQLPALRENLRGVLQTLDESLARLAETGRSQPESRPLQLDAD</sequence>
<evidence type="ECO:0008006" key="5">
    <source>
        <dbReference type="Google" id="ProtNLM"/>
    </source>
</evidence>
<feature type="coiled-coil region" evidence="1">
    <location>
        <begin position="255"/>
        <end position="293"/>
    </location>
</feature>
<evidence type="ECO:0000313" key="3">
    <source>
        <dbReference type="EMBL" id="NWD44329.1"/>
    </source>
</evidence>
<organism evidence="3 4">
    <name type="scientific">Pseudomonas yamanorum</name>
    <dbReference type="NCBI Taxonomy" id="515393"/>
    <lineage>
        <taxon>Bacteria</taxon>
        <taxon>Pseudomonadati</taxon>
        <taxon>Pseudomonadota</taxon>
        <taxon>Gammaproteobacteria</taxon>
        <taxon>Pseudomonadales</taxon>
        <taxon>Pseudomonadaceae</taxon>
        <taxon>Pseudomonas</taxon>
    </lineage>
</organism>
<accession>A0AAJ3H742</accession>
<protein>
    <recommendedName>
        <fullName evidence="5">Chromosome segregation ATPase</fullName>
    </recommendedName>
</protein>
<name>A0AAJ3H742_9PSED</name>
<keyword evidence="1" id="KW-0175">Coiled coil</keyword>
<feature type="region of interest" description="Disordered" evidence="2">
    <location>
        <begin position="166"/>
        <end position="187"/>
    </location>
</feature>
<dbReference type="AlphaFoldDB" id="A0AAJ3H742"/>
<reference evidence="3 4" key="1">
    <citation type="submission" date="2020-04" db="EMBL/GenBank/DDBJ databases">
        <title>Molecular characterization of pseudomonads from Agaricus bisporus reveal novel blotch 2 pathogens in Western Europe.</title>
        <authorList>
            <person name="Taparia T."/>
            <person name="Krijger M."/>
            <person name="Haynes E."/>
            <person name="Elpinstone J.G."/>
            <person name="Noble R."/>
            <person name="Van Der Wolf J."/>
        </authorList>
    </citation>
    <scope>NUCLEOTIDE SEQUENCE [LARGE SCALE GENOMIC DNA]</scope>
    <source>
        <strain evidence="3 4">IPO3753</strain>
    </source>
</reference>
<evidence type="ECO:0000313" key="4">
    <source>
        <dbReference type="Proteomes" id="UP000546584"/>
    </source>
</evidence>
<evidence type="ECO:0000256" key="2">
    <source>
        <dbReference type="SAM" id="MobiDB-lite"/>
    </source>
</evidence>
<proteinExistence type="predicted"/>
<dbReference type="Proteomes" id="UP000546584">
    <property type="component" value="Unassembled WGS sequence"/>
</dbReference>